<dbReference type="Pfam" id="PF13555">
    <property type="entry name" value="AAA_29"/>
    <property type="match status" value="1"/>
</dbReference>
<evidence type="ECO:0000256" key="1">
    <source>
        <dbReference type="SAM" id="Coils"/>
    </source>
</evidence>
<dbReference type="RefSeq" id="WP_260749865.1">
    <property type="nucleotide sequence ID" value="NZ_CP092109.1"/>
</dbReference>
<dbReference type="InterPro" id="IPR027417">
    <property type="entry name" value="P-loop_NTPase"/>
</dbReference>
<evidence type="ECO:0008006" key="4">
    <source>
        <dbReference type="Google" id="ProtNLM"/>
    </source>
</evidence>
<name>A0ABY5ZU82_9BACT</name>
<feature type="coiled-coil region" evidence="1">
    <location>
        <begin position="302"/>
        <end position="336"/>
    </location>
</feature>
<dbReference type="Proteomes" id="UP001060414">
    <property type="component" value="Chromosome"/>
</dbReference>
<sequence>MQQQSLDIQGPNDGFRLDHAEIFNWGTFDKRVWTIVANGETALMTGDIGSGKSSAGDALQTLLVPPRRVAYNKAADEAARERSVYSYVRGQFSNNIDEVTKKAKPVFLRGIDTYSTILAVFRNKNLREEVTLAQVLWIRNEGESPHRLYIVAEKALTIESHFTGFDTIAELKRRFDPDRSIHQHDSFEKYSKHFSRLMGIPGDQALSLFCHTMSMKQVPNLTTFIRDFMLDEGKTPEVIQDVIDGFDSLTEAHEAVEKAQKKIELLKPVNEEATKLQGYLETAAQRMRLREGIRPYYASLNIDLIQKRIELLEAENARAEEKLTGILNESSSLRKKAEDIRNSINDAGGGRITVIEADVERLSQTKQHKKLAFAEFSKACIALGISPPQDENSFVEANARASRIVDDLDKMKHEAEETRIDLRVRAEKLRDEKIRETEEELSSLRKRRSSIPHKNLSIRLGIAEVVGADIERLPFVGELLEVKEGDSAWEGAIERILHNFALSILVPEDLYREVSIYVDKTHLAGRVVFFKVPKIHSVASNKLVDNSLVGKLNLKPGTEFKWWLEDRLEKRFDMACCETVEEFRNQPDAVMKSGLFKSRGDRHEKDDRRHIGDRTSFVLGWNNQKKIDTLEEMLAHFREKLSQLEAHIAKVKSEEEDLMKNRGVATKIADTPNYKSIDWQADAREIDQLNEEKRRIEESSDRLKQLREELFATNKRLDEIQEARDEVRDKINENQTTIKMRREETLPQMQQHLDAVPEGERETLFKEISHEVKRWDEGSRSVNINTAMSIAGDIWKRMDDLRRSTVTTADECRNRLHKAITRYRDTFPVEAQDIDIDVKAVPELLEILHEIETEGLPKHRERFRELLREHTIQGLVNLEQSLDREKKNIETRLEQINRSLGKIDYVKGTYIEIAPKQVADPEIRQFQADLKACFADTLDERSLYTEAKFLQLKQIVERLKNRGGDFSAIDRDWRNKVSDVRQWFDFMAHEKFRETGAVKCVYEGSSGRSGGQKEKLAYTILASALAYQFGADRERSFRFVIVDEAFGRGSEESARFGMELFGMLNLQLLVLTPLQKINVIEKYISSVNFVHNNAEGSCSVLRNMTIEELQQERLDSELVRKVS</sequence>
<evidence type="ECO:0000313" key="2">
    <source>
        <dbReference type="EMBL" id="UWZ81490.1"/>
    </source>
</evidence>
<proteinExistence type="predicted"/>
<evidence type="ECO:0000313" key="3">
    <source>
        <dbReference type="Proteomes" id="UP001060414"/>
    </source>
</evidence>
<keyword evidence="3" id="KW-1185">Reference proteome</keyword>
<feature type="coiled-coil region" evidence="1">
    <location>
        <begin position="627"/>
        <end position="661"/>
    </location>
</feature>
<protein>
    <recommendedName>
        <fullName evidence="4">ATP-dependent exonuclease SbcCD, C subunit-like protein</fullName>
    </recommendedName>
</protein>
<feature type="coiled-coil region" evidence="1">
    <location>
        <begin position="686"/>
        <end position="737"/>
    </location>
</feature>
<dbReference type="Gene3D" id="3.40.50.300">
    <property type="entry name" value="P-loop containing nucleotide triphosphate hydrolases"/>
    <property type="match status" value="1"/>
</dbReference>
<accession>A0ABY5ZU82</accession>
<organism evidence="2 3">
    <name type="scientific">Geoalkalibacter halelectricus</name>
    <dbReference type="NCBI Taxonomy" id="2847045"/>
    <lineage>
        <taxon>Bacteria</taxon>
        <taxon>Pseudomonadati</taxon>
        <taxon>Thermodesulfobacteriota</taxon>
        <taxon>Desulfuromonadia</taxon>
        <taxon>Desulfuromonadales</taxon>
        <taxon>Geoalkalibacteraceae</taxon>
        <taxon>Geoalkalibacter</taxon>
    </lineage>
</organism>
<reference evidence="2" key="1">
    <citation type="journal article" date="2022" name="Environ. Microbiol.">
        <title>Geoalkalibacter halelectricus SAP #1 sp. nov. possessing extracellular electron transfer and mineral#reducing capabilities from a haloalkaline environment.</title>
        <authorList>
            <person name="Yadav S."/>
            <person name="Singh R."/>
            <person name="Sundharam S.S."/>
            <person name="Chaudhary S."/>
            <person name="Krishnamurthi S."/>
            <person name="Patil S.A."/>
        </authorList>
    </citation>
    <scope>NUCLEOTIDE SEQUENCE</scope>
    <source>
        <strain evidence="2">SAP-1</strain>
    </source>
</reference>
<dbReference type="EMBL" id="CP092109">
    <property type="protein sequence ID" value="UWZ81490.1"/>
    <property type="molecule type" value="Genomic_DNA"/>
</dbReference>
<keyword evidence="1" id="KW-0175">Coiled coil</keyword>
<dbReference type="Pfam" id="PF13558">
    <property type="entry name" value="SbcC_Walker_B"/>
    <property type="match status" value="1"/>
</dbReference>
<dbReference type="Gene3D" id="1.10.287.2610">
    <property type="match status" value="1"/>
</dbReference>
<gene>
    <name evidence="2" type="ORF">L9S41_08860</name>
</gene>